<sequence>MSTTLSQAKIAFVGAGSMAEAIIRGLIETKVAEPQNLYVMNRSDQNRLAFLRSEYGLQATSDNQTKETFLREADVVVLCMKPKDVVTSFAELQPLLNEKQLLVSVIAGLSIAKTEALLQTAMPIVRTMPNTSSTIGLGATGMSFSAKVNDTFKQLATQMFEAVGIVTIVEEEKMEIVTGVSGSGPAYVYYFMEAMIKAAIEGGLTEEDARQLTLQTVLGAAHMVEHTQENPAELRRKVTSPNGATQASIEALDRFQFSEAVAQAVFRSAERAKEMGEQIAAPSPIAKSS</sequence>
<gene>
    <name evidence="6" type="primary">proC</name>
    <name evidence="10" type="ORF">BC351_11285</name>
</gene>
<dbReference type="Pfam" id="PF03807">
    <property type="entry name" value="F420_oxidored"/>
    <property type="match status" value="1"/>
</dbReference>
<dbReference type="STRING" id="1469647.BC351_11285"/>
<dbReference type="InterPro" id="IPR008927">
    <property type="entry name" value="6-PGluconate_DH-like_C_sf"/>
</dbReference>
<dbReference type="Pfam" id="PF14748">
    <property type="entry name" value="P5CR_dimer"/>
    <property type="match status" value="1"/>
</dbReference>
<dbReference type="Gene3D" id="3.40.50.720">
    <property type="entry name" value="NAD(P)-binding Rossmann-like Domain"/>
    <property type="match status" value="1"/>
</dbReference>
<dbReference type="UniPathway" id="UPA00098">
    <property type="reaction ID" value="UER00361"/>
</dbReference>
<evidence type="ECO:0000256" key="7">
    <source>
        <dbReference type="NCBIfam" id="TIGR00112"/>
    </source>
</evidence>
<feature type="domain" description="Pyrroline-5-carboxylate reductase catalytic N-terminal" evidence="8">
    <location>
        <begin position="9"/>
        <end position="108"/>
    </location>
</feature>
<evidence type="ECO:0000256" key="3">
    <source>
        <dbReference type="ARBA" id="ARBA00022857"/>
    </source>
</evidence>
<evidence type="ECO:0000256" key="6">
    <source>
        <dbReference type="HAMAP-Rule" id="MF_01925"/>
    </source>
</evidence>
<dbReference type="EMBL" id="MBTG01000066">
    <property type="protein sequence ID" value="OPH47089.1"/>
    <property type="molecule type" value="Genomic_DNA"/>
</dbReference>
<dbReference type="SUPFAM" id="SSF51735">
    <property type="entry name" value="NAD(P)-binding Rossmann-fold domains"/>
    <property type="match status" value="1"/>
</dbReference>
<evidence type="ECO:0000313" key="10">
    <source>
        <dbReference type="EMBL" id="OPH47089.1"/>
    </source>
</evidence>
<organism evidence="10 11">
    <name type="scientific">Paenibacillus ferrarius</name>
    <dbReference type="NCBI Taxonomy" id="1469647"/>
    <lineage>
        <taxon>Bacteria</taxon>
        <taxon>Bacillati</taxon>
        <taxon>Bacillota</taxon>
        <taxon>Bacilli</taxon>
        <taxon>Bacillales</taxon>
        <taxon>Paenibacillaceae</taxon>
        <taxon>Paenibacillus</taxon>
    </lineage>
</organism>
<dbReference type="EC" id="1.5.1.2" evidence="6 7"/>
<keyword evidence="6" id="KW-0963">Cytoplasm</keyword>
<comment type="catalytic activity">
    <reaction evidence="6">
        <text>L-proline + NAD(+) = (S)-1-pyrroline-5-carboxylate + NADH + 2 H(+)</text>
        <dbReference type="Rhea" id="RHEA:14105"/>
        <dbReference type="ChEBI" id="CHEBI:15378"/>
        <dbReference type="ChEBI" id="CHEBI:17388"/>
        <dbReference type="ChEBI" id="CHEBI:57540"/>
        <dbReference type="ChEBI" id="CHEBI:57945"/>
        <dbReference type="ChEBI" id="CHEBI:60039"/>
        <dbReference type="EC" id="1.5.1.2"/>
    </reaction>
</comment>
<dbReference type="PIRSF" id="PIRSF000193">
    <property type="entry name" value="Pyrrol-5-carb_rd"/>
    <property type="match status" value="1"/>
</dbReference>
<dbReference type="RefSeq" id="WP_079420774.1">
    <property type="nucleotide sequence ID" value="NZ_MBTG01000066.1"/>
</dbReference>
<keyword evidence="6" id="KW-0028">Amino-acid biosynthesis</keyword>
<evidence type="ECO:0000313" key="11">
    <source>
        <dbReference type="Proteomes" id="UP000190626"/>
    </source>
</evidence>
<keyword evidence="2 6" id="KW-0641">Proline biosynthesis</keyword>
<dbReference type="InterPro" id="IPR028939">
    <property type="entry name" value="P5C_Rdtase_cat_N"/>
</dbReference>
<evidence type="ECO:0000256" key="2">
    <source>
        <dbReference type="ARBA" id="ARBA00022650"/>
    </source>
</evidence>
<proteinExistence type="inferred from homology"/>
<reference evidence="11" key="1">
    <citation type="submission" date="2016-07" db="EMBL/GenBank/DDBJ databases">
        <authorList>
            <person name="Florea S."/>
            <person name="Webb J.S."/>
            <person name="Jaromczyk J."/>
            <person name="Schardl C.L."/>
        </authorList>
    </citation>
    <scope>NUCLEOTIDE SEQUENCE [LARGE SCALE GENOMIC DNA]</scope>
    <source>
        <strain evidence="11">CY1</strain>
    </source>
</reference>
<dbReference type="AlphaFoldDB" id="A0A1V4H7M2"/>
<comment type="function">
    <text evidence="5 6">Catalyzes the reduction of 1-pyrroline-5-carboxylate (PCA) to L-proline.</text>
</comment>
<dbReference type="NCBIfam" id="TIGR00112">
    <property type="entry name" value="proC"/>
    <property type="match status" value="1"/>
</dbReference>
<feature type="domain" description="Pyrroline-5-carboxylate reductase dimerisation" evidence="9">
    <location>
        <begin position="171"/>
        <end position="275"/>
    </location>
</feature>
<evidence type="ECO:0000256" key="4">
    <source>
        <dbReference type="ARBA" id="ARBA00023002"/>
    </source>
</evidence>
<evidence type="ECO:0000256" key="1">
    <source>
        <dbReference type="ARBA" id="ARBA00005525"/>
    </source>
</evidence>
<dbReference type="GO" id="GO:0005737">
    <property type="term" value="C:cytoplasm"/>
    <property type="evidence" value="ECO:0007669"/>
    <property type="project" value="UniProtKB-SubCell"/>
</dbReference>
<dbReference type="HAMAP" id="MF_01925">
    <property type="entry name" value="P5C_reductase"/>
    <property type="match status" value="1"/>
</dbReference>
<dbReference type="PANTHER" id="PTHR11645:SF49">
    <property type="entry name" value="PYRROLINE-5-CARBOXYLATE REDUCTASE 1"/>
    <property type="match status" value="1"/>
</dbReference>
<evidence type="ECO:0000256" key="5">
    <source>
        <dbReference type="ARBA" id="ARBA00058118"/>
    </source>
</evidence>
<keyword evidence="11" id="KW-1185">Reference proteome</keyword>
<dbReference type="SUPFAM" id="SSF48179">
    <property type="entry name" value="6-phosphogluconate dehydrogenase C-terminal domain-like"/>
    <property type="match status" value="1"/>
</dbReference>
<comment type="catalytic activity">
    <reaction evidence="6">
        <text>L-proline + NADP(+) = (S)-1-pyrroline-5-carboxylate + NADPH + 2 H(+)</text>
        <dbReference type="Rhea" id="RHEA:14109"/>
        <dbReference type="ChEBI" id="CHEBI:15378"/>
        <dbReference type="ChEBI" id="CHEBI:17388"/>
        <dbReference type="ChEBI" id="CHEBI:57783"/>
        <dbReference type="ChEBI" id="CHEBI:58349"/>
        <dbReference type="ChEBI" id="CHEBI:60039"/>
        <dbReference type="EC" id="1.5.1.2"/>
    </reaction>
</comment>
<accession>A0A1V4H7M2</accession>
<comment type="caution">
    <text evidence="10">The sequence shown here is derived from an EMBL/GenBank/DDBJ whole genome shotgun (WGS) entry which is preliminary data.</text>
</comment>
<comment type="pathway">
    <text evidence="6">Amino-acid biosynthesis; L-proline biosynthesis; L-proline from L-glutamate 5-semialdehyde: step 1/1.</text>
</comment>
<dbReference type="FunFam" id="1.10.3730.10:FF:000001">
    <property type="entry name" value="Pyrroline-5-carboxylate reductase"/>
    <property type="match status" value="1"/>
</dbReference>
<dbReference type="PANTHER" id="PTHR11645">
    <property type="entry name" value="PYRROLINE-5-CARBOXYLATE REDUCTASE"/>
    <property type="match status" value="1"/>
</dbReference>
<name>A0A1V4H7M2_9BACL</name>
<dbReference type="InterPro" id="IPR029036">
    <property type="entry name" value="P5CR_dimer"/>
</dbReference>
<comment type="similarity">
    <text evidence="1 6">Belongs to the pyrroline-5-carboxylate reductase family.</text>
</comment>
<keyword evidence="4 6" id="KW-0560">Oxidoreductase</keyword>
<comment type="subcellular location">
    <subcellularLocation>
        <location evidence="6">Cytoplasm</location>
    </subcellularLocation>
</comment>
<dbReference type="OrthoDB" id="9805754at2"/>
<keyword evidence="3 6" id="KW-0521">NADP</keyword>
<dbReference type="Proteomes" id="UP000190626">
    <property type="component" value="Unassembled WGS sequence"/>
</dbReference>
<dbReference type="InterPro" id="IPR036291">
    <property type="entry name" value="NAD(P)-bd_dom_sf"/>
</dbReference>
<dbReference type="Gene3D" id="1.10.3730.10">
    <property type="entry name" value="ProC C-terminal domain-like"/>
    <property type="match status" value="1"/>
</dbReference>
<dbReference type="GO" id="GO:0004735">
    <property type="term" value="F:pyrroline-5-carboxylate reductase activity"/>
    <property type="evidence" value="ECO:0007669"/>
    <property type="project" value="UniProtKB-UniRule"/>
</dbReference>
<dbReference type="InterPro" id="IPR000304">
    <property type="entry name" value="Pyrroline-COOH_reductase"/>
</dbReference>
<protein>
    <recommendedName>
        <fullName evidence="6 7">Pyrroline-5-carboxylate reductase</fullName>
        <shortName evidence="6">P5C reductase</shortName>
        <shortName evidence="6">P5CR</shortName>
        <ecNumber evidence="6 7">1.5.1.2</ecNumber>
    </recommendedName>
    <alternativeName>
        <fullName evidence="6">PCA reductase</fullName>
    </alternativeName>
</protein>
<dbReference type="GO" id="GO:0055129">
    <property type="term" value="P:L-proline biosynthetic process"/>
    <property type="evidence" value="ECO:0007669"/>
    <property type="project" value="UniProtKB-UniRule"/>
</dbReference>
<evidence type="ECO:0000259" key="9">
    <source>
        <dbReference type="Pfam" id="PF14748"/>
    </source>
</evidence>
<evidence type="ECO:0000259" key="8">
    <source>
        <dbReference type="Pfam" id="PF03807"/>
    </source>
</evidence>